<sequence length="214" mass="25007">MLKKDKQWYFCGMMIAHTCVPEFSSSGGMKASREKCRLDKAAEESTSDMLQNMYKTFIELYGQELVFLTPQESEKFTGKFFSGYNDKIVAEKGTDKLKALPTPIFDELNFSDTENLVVYFNQKSGIELYPNIALDIKVEGNPFFEKLSEDVLFALVYNSDYSTEFYHEIIKLLLLKNSLKDIELYNQFNFDEFDFLKRFYSSNGYKSEPHMYFV</sequence>
<accession>A0AAE9MT46</accession>
<dbReference type="EMBL" id="CP038804">
    <property type="protein sequence ID" value="UTY33202.1"/>
    <property type="molecule type" value="Genomic_DNA"/>
</dbReference>
<evidence type="ECO:0000313" key="2">
    <source>
        <dbReference type="EMBL" id="UTY33202.1"/>
    </source>
</evidence>
<evidence type="ECO:0000313" key="1">
    <source>
        <dbReference type="EMBL" id="UTY28287.1"/>
    </source>
</evidence>
<evidence type="ECO:0000313" key="4">
    <source>
        <dbReference type="Proteomes" id="UP001059401"/>
    </source>
</evidence>
<gene>
    <name evidence="2" type="ORF">E4N74_03640</name>
    <name evidence="1" type="ORF">E4N76_04325</name>
</gene>
<organism evidence="2 3">
    <name type="scientific">Treponema putidum</name>
    <dbReference type="NCBI Taxonomy" id="221027"/>
    <lineage>
        <taxon>Bacteria</taxon>
        <taxon>Pseudomonadati</taxon>
        <taxon>Spirochaetota</taxon>
        <taxon>Spirochaetia</taxon>
        <taxon>Spirochaetales</taxon>
        <taxon>Treponemataceae</taxon>
        <taxon>Treponema</taxon>
    </lineage>
</organism>
<dbReference type="Proteomes" id="UP001059401">
    <property type="component" value="Chromosome"/>
</dbReference>
<dbReference type="AlphaFoldDB" id="A0AAE9MT46"/>
<dbReference type="EMBL" id="CP038802">
    <property type="protein sequence ID" value="UTY28287.1"/>
    <property type="molecule type" value="Genomic_DNA"/>
</dbReference>
<keyword evidence="4" id="KW-1185">Reference proteome</keyword>
<protein>
    <submittedName>
        <fullName evidence="2">Uncharacterized protein</fullName>
    </submittedName>
</protein>
<proteinExistence type="predicted"/>
<evidence type="ECO:0000313" key="3">
    <source>
        <dbReference type="Proteomes" id="UP001058682"/>
    </source>
</evidence>
<dbReference type="Proteomes" id="UP001058682">
    <property type="component" value="Chromosome"/>
</dbReference>
<dbReference type="RefSeq" id="WP_255806168.1">
    <property type="nucleotide sequence ID" value="NZ_CP038802.1"/>
</dbReference>
<name>A0AAE9MT46_9SPIR</name>
<reference evidence="2" key="1">
    <citation type="submission" date="2019-04" db="EMBL/GenBank/DDBJ databases">
        <title>Whole genome sequencing of oral phylogroup 2 treponemes.</title>
        <authorList>
            <person name="Chan Y."/>
            <person name="Zeng H.H."/>
            <person name="Yu X.L."/>
            <person name="Leung W.K."/>
            <person name="Watt R.M."/>
        </authorList>
    </citation>
    <scope>NUCLEOTIDE SEQUENCE</scope>
    <source>
        <strain evidence="2">OMZ 835</strain>
        <strain evidence="1">OMZ 847</strain>
    </source>
</reference>